<sequence>MTDTDMCFSCDNLDAGFHVLNDDEIVAAVSNLLGGSDDKEEEELYDDEMLENVYPSHEKAYQCLEDALQWFEMQQNSDTQKECYACKDMLENRADRKYTQNTDKKRQTNEIILTSKLSTIRTIPCNNYFG</sequence>
<protein>
    <submittedName>
        <fullName evidence="1">Uncharacterized protein</fullName>
    </submittedName>
</protein>
<name>A0A085NLE0_9BILA</name>
<evidence type="ECO:0000313" key="1">
    <source>
        <dbReference type="EMBL" id="KFD70286.1"/>
    </source>
</evidence>
<organism evidence="1">
    <name type="scientific">Trichuris suis</name>
    <name type="common">pig whipworm</name>
    <dbReference type="NCBI Taxonomy" id="68888"/>
    <lineage>
        <taxon>Eukaryota</taxon>
        <taxon>Metazoa</taxon>
        <taxon>Ecdysozoa</taxon>
        <taxon>Nematoda</taxon>
        <taxon>Enoplea</taxon>
        <taxon>Dorylaimia</taxon>
        <taxon>Trichinellida</taxon>
        <taxon>Trichuridae</taxon>
        <taxon>Trichuris</taxon>
    </lineage>
</organism>
<dbReference type="AlphaFoldDB" id="A0A085NLE0"/>
<dbReference type="Proteomes" id="UP000030758">
    <property type="component" value="Unassembled WGS sequence"/>
</dbReference>
<accession>A0A085NLE0</accession>
<proteinExistence type="predicted"/>
<reference evidence="1" key="1">
    <citation type="journal article" date="2014" name="Nat. Genet.">
        <title>Genome and transcriptome of the porcine whipworm Trichuris suis.</title>
        <authorList>
            <person name="Jex A.R."/>
            <person name="Nejsum P."/>
            <person name="Schwarz E.M."/>
            <person name="Hu L."/>
            <person name="Young N.D."/>
            <person name="Hall R.S."/>
            <person name="Korhonen P.K."/>
            <person name="Liao S."/>
            <person name="Thamsborg S."/>
            <person name="Xia J."/>
            <person name="Xu P."/>
            <person name="Wang S."/>
            <person name="Scheerlinck J.P."/>
            <person name="Hofmann A."/>
            <person name="Sternberg P.W."/>
            <person name="Wang J."/>
            <person name="Gasser R.B."/>
        </authorList>
    </citation>
    <scope>NUCLEOTIDE SEQUENCE [LARGE SCALE GENOMIC DNA]</scope>
    <source>
        <strain evidence="1">DCEP-RM93F</strain>
    </source>
</reference>
<dbReference type="EMBL" id="KL367489">
    <property type="protein sequence ID" value="KFD70286.1"/>
    <property type="molecule type" value="Genomic_DNA"/>
</dbReference>
<gene>
    <name evidence="1" type="ORF">M514_17636</name>
</gene>